<reference evidence="1 2" key="1">
    <citation type="submission" date="2015-11" db="EMBL/GenBank/DDBJ databases">
        <title>Aspergillus lentulus strain IFM 54703T.</title>
        <authorList>
            <person name="Kusuya Y."/>
            <person name="Sakai K."/>
            <person name="Kamei K."/>
            <person name="Takahashi H."/>
            <person name="Yaguchi T."/>
        </authorList>
    </citation>
    <scope>NUCLEOTIDE SEQUENCE [LARGE SCALE GENOMIC DNA]</scope>
    <source>
        <strain evidence="1 2">IFM 54703</strain>
    </source>
</reference>
<protein>
    <submittedName>
        <fullName evidence="1">Uncharacterized protein</fullName>
    </submittedName>
</protein>
<dbReference type="Proteomes" id="UP000051487">
    <property type="component" value="Unassembled WGS sequence"/>
</dbReference>
<organism evidence="1 2">
    <name type="scientific">Aspergillus lentulus</name>
    <dbReference type="NCBI Taxonomy" id="293939"/>
    <lineage>
        <taxon>Eukaryota</taxon>
        <taxon>Fungi</taxon>
        <taxon>Dikarya</taxon>
        <taxon>Ascomycota</taxon>
        <taxon>Pezizomycotina</taxon>
        <taxon>Eurotiomycetes</taxon>
        <taxon>Eurotiomycetidae</taxon>
        <taxon>Eurotiales</taxon>
        <taxon>Aspergillaceae</taxon>
        <taxon>Aspergillus</taxon>
        <taxon>Aspergillus subgen. Fumigati</taxon>
    </lineage>
</organism>
<dbReference type="AlphaFoldDB" id="A0AAN4PQT5"/>
<gene>
    <name evidence="1" type="ORF">ALT_8242</name>
</gene>
<accession>A0AAN4PQT5</accession>
<sequence length="488" mass="56904">MAHEEHNINWNILAANLIHRSPSYPAADLVSNLYFRFKPTQGQEIGSFIESFVRTLEKHTLDERRKYPDQYSPFTPDELVLNDRVAEQIRPLAYRWCKAYDWPLEDKVQKTEGLCRHVDSERFACGCPLPYHERKGAAFQRSYRRNSCYTFYAENTEVFYNLQVLNALLVLGEMDTVLRLCATPDNNLKKSMLVGNCRCMEADLGWDQVFEAALNIYLLLNILYCFPELWDPASRQAKNKKRTDEYRATRMYQQTVKIWTHDGLESDVSRHPHRQFFGLEGHFSYSLQISRGWDRPVLAQLREELAKARWWLKKTPEQISELCVDDEEFPYGKLPFEEFLACGKGGAAGVQHQTRSAVDVARVEAYLRAKRLPQELVLQITACTEYDRSRSRSQLPVPHDPLHRQNRRQLRRHLDHCWQIMVHCNMLARELGTKIDWECRIVDALDRMVSSPVGMKLSERGPHESGEFWQTTLRGGSGELPYSIPDQD</sequence>
<dbReference type="EMBL" id="BCLY01000016">
    <property type="protein sequence ID" value="GAQ10921.1"/>
    <property type="molecule type" value="Genomic_DNA"/>
</dbReference>
<proteinExistence type="predicted"/>
<comment type="caution">
    <text evidence="1">The sequence shown here is derived from an EMBL/GenBank/DDBJ whole genome shotgun (WGS) entry which is preliminary data.</text>
</comment>
<evidence type="ECO:0000313" key="1">
    <source>
        <dbReference type="EMBL" id="GAQ10921.1"/>
    </source>
</evidence>
<evidence type="ECO:0000313" key="2">
    <source>
        <dbReference type="Proteomes" id="UP000051487"/>
    </source>
</evidence>
<name>A0AAN4PQT5_ASPLE</name>